<dbReference type="PANTHER" id="PTHR24023">
    <property type="entry name" value="COLLAGEN ALPHA"/>
    <property type="match status" value="1"/>
</dbReference>
<sequence length="850" mass="89144">MIELSVSLASNGAAKLAGYEQMLRFGYTKNRGVYRLAVTASGEWEGLAIRCFWHVPDGKDPLSSLVVDGYVDVPASVTAQPGNGCITFEGSDGTKTVTSADLRYRVAANSGTEDGTEPEPGTPAWQAFVDAVKESAASAEQSKTEALDAAERAGASAQKAEQALSDTITAKNDALKAIGDKQTTATQAVDTARDKALQQVEASTEAAQTAASEAAASAGNADQSAQEAADSLQELKDGIANGNFKGEKGDKGDTGPIGPVGPQGEQGPQGPTGATGDTGPKGETGPQGKQGPQGIQGERGPQGEKGETGNTGPAGPAATVAVGTVTGLGAGAAPTVTNSGNEHNAVLDFGIPTASALDIAIDVLFKLPRTGKVYTVKMPRFAANPTVSCEKLDDNAGLVCEPSTDTVEGRDDYADIPLFKWYNCNYKRDSSGHAYPTAIEHLSDDYRKTGTVDVGVIQMTPYVRWDDSDPDYILWSITDSPRDGFTPWAAAKSGDTVYPYVIHSKFFSGVGEDGLLRSVYDLVPARNQSYYSLITDYAKKGAGYKGAGGERVAWQILFNAIKCAVKSSQEKYAGTTGYNLQYPAAVQRSEKLTYFPVTAAQAKNLLVGSRVSVGYGSKSSNGTVNIDRSGATMHSYASGAKILKIEALDDTTSAVYLDCDAFDTMPVALSDTLNAPITLSTIYWCNGTTDAVIGHHDGSPGSNTDAKHPYRVQGIEYAVGGYEVLSDVVLAFDDSNGKNIYVCPAGVAHTKTDAEILAKYKKVGNFPAGDFWIGDIGFDPETCVTWPATQGSGDKTGVGDRAHGGGNASKNALREYLQGGDLGQWSGAGASHVYCWRWLGGGYWHCLAAD</sequence>
<proteinExistence type="predicted"/>
<protein>
    <submittedName>
        <fullName evidence="2">Collagen alpha 1(VIII) chain protein</fullName>
    </submittedName>
</protein>
<dbReference type="Pfam" id="PF01391">
    <property type="entry name" value="Collagen"/>
    <property type="match status" value="1"/>
</dbReference>
<dbReference type="PANTHER" id="PTHR24023:SF1082">
    <property type="entry name" value="COLLAGEN TRIPLE HELIX REPEAT"/>
    <property type="match status" value="1"/>
</dbReference>
<evidence type="ECO:0000313" key="2">
    <source>
        <dbReference type="EMBL" id="DAD97364.1"/>
    </source>
</evidence>
<accession>A0A8S5NSJ2</accession>
<evidence type="ECO:0000256" key="1">
    <source>
        <dbReference type="SAM" id="MobiDB-lite"/>
    </source>
</evidence>
<reference evidence="2" key="1">
    <citation type="journal article" date="2021" name="Proc. Natl. Acad. Sci. U.S.A.">
        <title>A Catalog of Tens of Thousands of Viruses from Human Metagenomes Reveals Hidden Associations with Chronic Diseases.</title>
        <authorList>
            <person name="Tisza M.J."/>
            <person name="Buck C.B."/>
        </authorList>
    </citation>
    <scope>NUCLEOTIDE SEQUENCE</scope>
    <source>
        <strain evidence="2">Ct1Tj2</strain>
    </source>
</reference>
<dbReference type="InterPro" id="IPR050149">
    <property type="entry name" value="Collagen_superfamily"/>
</dbReference>
<feature type="region of interest" description="Disordered" evidence="1">
    <location>
        <begin position="199"/>
        <end position="319"/>
    </location>
</feature>
<dbReference type="InterPro" id="IPR008160">
    <property type="entry name" value="Collagen"/>
</dbReference>
<feature type="compositionally biased region" description="Low complexity" evidence="1">
    <location>
        <begin position="308"/>
        <end position="319"/>
    </location>
</feature>
<dbReference type="GO" id="GO:0031012">
    <property type="term" value="C:extracellular matrix"/>
    <property type="evidence" value="ECO:0007669"/>
    <property type="project" value="TreeGrafter"/>
</dbReference>
<name>A0A8S5NSJ2_9CAUD</name>
<dbReference type="GO" id="GO:0005615">
    <property type="term" value="C:extracellular space"/>
    <property type="evidence" value="ECO:0007669"/>
    <property type="project" value="TreeGrafter"/>
</dbReference>
<keyword evidence="2" id="KW-0176">Collagen</keyword>
<organism evidence="2">
    <name type="scientific">Siphoviridae sp. ct1Tj2</name>
    <dbReference type="NCBI Taxonomy" id="2826271"/>
    <lineage>
        <taxon>Viruses</taxon>
        <taxon>Duplodnaviria</taxon>
        <taxon>Heunggongvirae</taxon>
        <taxon>Uroviricota</taxon>
        <taxon>Caudoviricetes</taxon>
    </lineage>
</organism>
<dbReference type="EMBL" id="BK015238">
    <property type="protein sequence ID" value="DAD97364.1"/>
    <property type="molecule type" value="Genomic_DNA"/>
</dbReference>
<feature type="compositionally biased region" description="Low complexity" evidence="1">
    <location>
        <begin position="199"/>
        <end position="226"/>
    </location>
</feature>
<feature type="compositionally biased region" description="Low complexity" evidence="1">
    <location>
        <begin position="256"/>
        <end position="298"/>
    </location>
</feature>